<accession>B1PJ37</accession>
<dbReference type="AlphaFoldDB" id="B1PJ37"/>
<evidence type="ECO:0000313" key="2">
    <source>
        <dbReference type="EMBL" id="ACA60897.1"/>
    </source>
</evidence>
<dbReference type="EMBL" id="EU432489">
    <property type="protein sequence ID" value="ACA60897.1"/>
    <property type="molecule type" value="Genomic_DNA"/>
</dbReference>
<sequence length="1227" mass="138514">RCDPAVNVVKANIPLLCSSTIFSGCANPPNLNTTALLDTAANISLLANGAPSERANSQLTPKSVMQPKGDRLFTTETLLLLLNKVPLEAREAHRAPGITNNLLSASALADAGCELFFHQTGCEVSLNGEIILRGWRDPDTRLWRVSLLADGSNSIVPAEQDIVQSPTVNGIYECENTGDLIQFYYATMGYPVLSTWTKAIDKGYFRGWRGLTSDRVRRFIKPNEQCEQGHMDQRRTGIRSTKSSHAVPPPDIVDTMEEPTQAPQNDKTNMVFMTIAEAEGQLFTDQTGRFPVTSNRGNNYIVLFYVVDANFIKSYPIKSRHRTELLKAYDDVYKYLCIRGYRPKLHRLDNETSKDVEDFIAEQNAKHQYTPPDIHRTNIAERMIRTWKNHMCAVRAGTPKTYRLSNWCKDLEQVDMTLNMMRPCTQNPNLSAYEAMEGMFSFDATPMAPIGTECMIHVKPSKRHTWGYHSMKAWYFAPALKHYRCIKVVTDAGAVRTTDTFKFLHHTLPVPKVSSTNRIVKATKHLRQAIDDSTTTAPDELQAIENLRALLLGSPQPPPLPETVVQPASLPQAETSDLPPPEPQIAQPPVQSVQTGSPTRKPSHRQSPHAIPFNDDELDATMSSGTDDLPLPQRYNLRSQARHIIQSNIEDEHGIPDDHFAFAVIDEETGNPLEYKELMKLDKYKRIWSTSYANELGRLTQGIRDIPGTNTMFYITKSEIPEDRRKDITYGRIVVVVRPQKKEQERTRLTVGGNLIDYPWEVATPTADLTTAKLLFNSVISTPGAVFVVLDCKNFYLQTPMKRPEFMRLKLSLIPQEIIDKYKLNDKVDDRGWIYVRIEQGMYGLPQAGRLANELLAKRLDKEGYYQCQYTPGLWRHKWRPITFSLVVDDFGIKTVGLSHAKHLKNALEKHYEVTTDWKGNLFCGIKLTWDYKNRTVDLSMPDYIPKALTRFQHKPPSKPQHSPYKSAPIQYGEKIQLAQHDKASPENSPKLSEDKIKHIQQIVGTLLYYSRAVDPTLAAALSTIASQQSHGTQAVMDACHQLLDYVATHPNGTIRYCASDMILALDTDGSYLSEPGAKSRAAAYFYLTKKDEPEFHNGSVLILSSIIKHIMASASETELAALFYGCKEAIPLRNTLEEMGHPQPPTPVTTDNSTAIGLTMDTMTPKASKSMDMRFQWLKSRRAQHLFRYHWAKGTTNRADYPSKHHSAAHHQRVRSLYVYDPVVST</sequence>
<name>B1PJ37_THAPS</name>
<evidence type="ECO:0000256" key="1">
    <source>
        <dbReference type="SAM" id="MobiDB-lite"/>
    </source>
</evidence>
<proteinExistence type="predicted"/>
<dbReference type="InterPro" id="IPR012337">
    <property type="entry name" value="RNaseH-like_sf"/>
</dbReference>
<dbReference type="InterPro" id="IPR036397">
    <property type="entry name" value="RNaseH_sf"/>
</dbReference>
<organism evidence="2">
    <name type="scientific">Thalassiosira pseudonana</name>
    <name type="common">Marine diatom</name>
    <name type="synonym">Cyclotella nana</name>
    <dbReference type="NCBI Taxonomy" id="35128"/>
    <lineage>
        <taxon>Eukaryota</taxon>
        <taxon>Sar</taxon>
        <taxon>Stramenopiles</taxon>
        <taxon>Ochrophyta</taxon>
        <taxon>Bacillariophyta</taxon>
        <taxon>Coscinodiscophyceae</taxon>
        <taxon>Thalassiosirophycidae</taxon>
        <taxon>Thalassiosirales</taxon>
        <taxon>Thalassiosiraceae</taxon>
        <taxon>Thalassiosira</taxon>
    </lineage>
</organism>
<dbReference type="SUPFAM" id="SSF53098">
    <property type="entry name" value="Ribonuclease H-like"/>
    <property type="match status" value="1"/>
</dbReference>
<protein>
    <submittedName>
        <fullName evidence="2">Pol protein</fullName>
    </submittedName>
</protein>
<feature type="region of interest" description="Disordered" evidence="1">
    <location>
        <begin position="227"/>
        <end position="264"/>
    </location>
</feature>
<feature type="non-terminal residue" evidence="2">
    <location>
        <position position="1"/>
    </location>
</feature>
<dbReference type="GO" id="GO:0003676">
    <property type="term" value="F:nucleic acid binding"/>
    <property type="evidence" value="ECO:0007669"/>
    <property type="project" value="InterPro"/>
</dbReference>
<feature type="region of interest" description="Disordered" evidence="1">
    <location>
        <begin position="552"/>
        <end position="632"/>
    </location>
</feature>
<reference evidence="2" key="1">
    <citation type="submission" date="2008-01" db="EMBL/GenBank/DDBJ databases">
        <title>Pirate Transposons in Diatom Genomes.</title>
        <authorList>
            <person name="Maumus F."/>
            <person name="Allen A."/>
            <person name="Bowler C."/>
        </authorList>
    </citation>
    <scope>NUCLEOTIDE SEQUENCE</scope>
</reference>
<dbReference type="Gene3D" id="3.30.420.10">
    <property type="entry name" value="Ribonuclease H-like superfamily/Ribonuclease H"/>
    <property type="match status" value="1"/>
</dbReference>